<name>A0A6A4GGY6_9AGAR</name>
<evidence type="ECO:0000313" key="9">
    <source>
        <dbReference type="EMBL" id="KAE9384525.1"/>
    </source>
</evidence>
<dbReference type="Proteomes" id="UP000799118">
    <property type="component" value="Unassembled WGS sequence"/>
</dbReference>
<proteinExistence type="predicted"/>
<dbReference type="PROSITE" id="PS50066">
    <property type="entry name" value="MADS_BOX_2"/>
    <property type="match status" value="1"/>
</dbReference>
<keyword evidence="3" id="KW-0238">DNA-binding</keyword>
<dbReference type="SUPFAM" id="SSF55455">
    <property type="entry name" value="SRF-like"/>
    <property type="match status" value="1"/>
</dbReference>
<keyword evidence="7" id="KW-0812">Transmembrane</keyword>
<dbReference type="PANTHER" id="PTHR31145">
    <property type="entry name" value="INTEGRAL MEMBRANE PROTEIN (AFU_ORTHOLOGUE AFUA_7G01610)"/>
    <property type="match status" value="1"/>
</dbReference>
<protein>
    <recommendedName>
        <fullName evidence="8">MADS-box domain-containing protein</fullName>
    </recommendedName>
</protein>
<feature type="compositionally biased region" description="Polar residues" evidence="6">
    <location>
        <begin position="352"/>
        <end position="361"/>
    </location>
</feature>
<dbReference type="GO" id="GO:0016020">
    <property type="term" value="C:membrane"/>
    <property type="evidence" value="ECO:0007669"/>
    <property type="project" value="TreeGrafter"/>
</dbReference>
<dbReference type="GO" id="GO:0046983">
    <property type="term" value="F:protein dimerization activity"/>
    <property type="evidence" value="ECO:0007669"/>
    <property type="project" value="InterPro"/>
</dbReference>
<feature type="region of interest" description="Disordered" evidence="6">
    <location>
        <begin position="526"/>
        <end position="586"/>
    </location>
</feature>
<dbReference type="InterPro" id="IPR002100">
    <property type="entry name" value="TF_MADSbox"/>
</dbReference>
<feature type="transmembrane region" description="Helical" evidence="7">
    <location>
        <begin position="435"/>
        <end position="454"/>
    </location>
</feature>
<dbReference type="Pfam" id="PF06011">
    <property type="entry name" value="TRP"/>
    <property type="match status" value="1"/>
</dbReference>
<keyword evidence="10" id="KW-1185">Reference proteome</keyword>
<evidence type="ECO:0000313" key="10">
    <source>
        <dbReference type="Proteomes" id="UP000799118"/>
    </source>
</evidence>
<feature type="compositionally biased region" description="Polar residues" evidence="6">
    <location>
        <begin position="553"/>
        <end position="586"/>
    </location>
</feature>
<dbReference type="AlphaFoldDB" id="A0A6A4GGY6"/>
<accession>A0A6A4GGY6</accession>
<feature type="compositionally biased region" description="Basic and acidic residues" evidence="6">
    <location>
        <begin position="342"/>
        <end position="351"/>
    </location>
</feature>
<dbReference type="Pfam" id="PF00319">
    <property type="entry name" value="SRF-TF"/>
    <property type="match status" value="1"/>
</dbReference>
<keyword evidence="7" id="KW-0472">Membrane</keyword>
<gene>
    <name evidence="9" type="ORF">BT96DRAFT_1097807</name>
</gene>
<organism evidence="9 10">
    <name type="scientific">Gymnopus androsaceus JB14</name>
    <dbReference type="NCBI Taxonomy" id="1447944"/>
    <lineage>
        <taxon>Eukaryota</taxon>
        <taxon>Fungi</taxon>
        <taxon>Dikarya</taxon>
        <taxon>Basidiomycota</taxon>
        <taxon>Agaricomycotina</taxon>
        <taxon>Agaricomycetes</taxon>
        <taxon>Agaricomycetidae</taxon>
        <taxon>Agaricales</taxon>
        <taxon>Marasmiineae</taxon>
        <taxon>Omphalotaceae</taxon>
        <taxon>Gymnopus</taxon>
    </lineage>
</organism>
<evidence type="ECO:0000256" key="5">
    <source>
        <dbReference type="ARBA" id="ARBA00023242"/>
    </source>
</evidence>
<feature type="region of interest" description="Disordered" evidence="6">
    <location>
        <begin position="340"/>
        <end position="361"/>
    </location>
</feature>
<dbReference type="EMBL" id="ML770129">
    <property type="protein sequence ID" value="KAE9384525.1"/>
    <property type="molecule type" value="Genomic_DNA"/>
</dbReference>
<dbReference type="OrthoDB" id="5312224at2759"/>
<comment type="subcellular location">
    <subcellularLocation>
        <location evidence="1">Nucleus</location>
    </subcellularLocation>
</comment>
<evidence type="ECO:0000256" key="6">
    <source>
        <dbReference type="SAM" id="MobiDB-lite"/>
    </source>
</evidence>
<dbReference type="GO" id="GO:0045944">
    <property type="term" value="P:positive regulation of transcription by RNA polymerase II"/>
    <property type="evidence" value="ECO:0007669"/>
    <property type="project" value="UniProtKB-ARBA"/>
</dbReference>
<feature type="transmembrane region" description="Helical" evidence="7">
    <location>
        <begin position="403"/>
        <end position="423"/>
    </location>
</feature>
<keyword evidence="2" id="KW-0805">Transcription regulation</keyword>
<evidence type="ECO:0000259" key="8">
    <source>
        <dbReference type="PROSITE" id="PS50066"/>
    </source>
</evidence>
<keyword evidence="5" id="KW-0539">Nucleus</keyword>
<dbReference type="InterPro" id="IPR036879">
    <property type="entry name" value="TF_MADSbox_sf"/>
</dbReference>
<keyword evidence="7" id="KW-1133">Transmembrane helix</keyword>
<feature type="transmembrane region" description="Helical" evidence="7">
    <location>
        <begin position="283"/>
        <end position="308"/>
    </location>
</feature>
<dbReference type="PANTHER" id="PTHR31145:SF6">
    <property type="entry name" value="INTEGRAL MEMBRANE PROTEIN (AFU_ORTHOLOGUE AFUA_7G01610)"/>
    <property type="match status" value="1"/>
</dbReference>
<dbReference type="GO" id="GO:0003677">
    <property type="term" value="F:DNA binding"/>
    <property type="evidence" value="ECO:0007669"/>
    <property type="project" value="UniProtKB-KW"/>
</dbReference>
<dbReference type="Gene3D" id="3.40.1810.10">
    <property type="entry name" value="Transcription factor, MADS-box"/>
    <property type="match status" value="1"/>
</dbReference>
<sequence>MPEIRMSQPALNGLFKKAYELGVRCRVDVAVIIFDEKPGPPGKRHEYKSPHLFHLLLHAHPHPTETGTKLEAHPQIRANGPILMSTATLAVKVARHLTIAILQLSPGRFLPCWLSSGHPYNLNDMSRFPNDCGLTRPDRDPWARAQSAGYILASAISGERLATSPALLRFCTPSMRDLIFHAQRCTALSMVAVQWPLFVYPLLSQTAWSMLSYNITLTSDQRWNPLSTAVYNPPSNFSDQLSSTSSVLYIDPNAPNVLFTLPNNATSGLSSFAYTVGIRPEELFGICLTLFLAIIAAIIVVSLVLWFVDHVIRLITGVFTNDSSSIPGIKMSGTRSPGFSAKDIDGNDESKSLNSQELPTTMRPSSKFGLSAGSSHSGWRRWWRARTSSSSASFHSSVLHGNLVRVLVLFHLPVTIFSVYQMTLPQSSAPLGSRILAGLSFAIISCLIPIILVIRVRLTTTNKTFLLSLPRLRISITSAMSMGRGDDSMGARMMYQQMMLQQQHQQPHRSEISDLIAFFEAVDRGGGTGSPSSPSFVHALTSPNPNPNPNPNAGSSSDSWLDFQSNAAPASTIPLASSPDNPSWIR</sequence>
<keyword evidence="4" id="KW-0804">Transcription</keyword>
<feature type="domain" description="MADS-box" evidence="8">
    <location>
        <begin position="12"/>
        <end position="37"/>
    </location>
</feature>
<dbReference type="InterPro" id="IPR040241">
    <property type="entry name" value="TRP_Flc/Pkd2-like"/>
</dbReference>
<evidence type="ECO:0000256" key="1">
    <source>
        <dbReference type="ARBA" id="ARBA00004123"/>
    </source>
</evidence>
<evidence type="ECO:0000256" key="4">
    <source>
        <dbReference type="ARBA" id="ARBA00023163"/>
    </source>
</evidence>
<evidence type="ECO:0000256" key="2">
    <source>
        <dbReference type="ARBA" id="ARBA00023015"/>
    </source>
</evidence>
<evidence type="ECO:0000256" key="3">
    <source>
        <dbReference type="ARBA" id="ARBA00023125"/>
    </source>
</evidence>
<evidence type="ECO:0000256" key="7">
    <source>
        <dbReference type="SAM" id="Phobius"/>
    </source>
</evidence>
<dbReference type="GO" id="GO:0055085">
    <property type="term" value="P:transmembrane transport"/>
    <property type="evidence" value="ECO:0007669"/>
    <property type="project" value="TreeGrafter"/>
</dbReference>
<dbReference type="InterPro" id="IPR010308">
    <property type="entry name" value="TRP_C"/>
</dbReference>
<dbReference type="GO" id="GO:0005634">
    <property type="term" value="C:nucleus"/>
    <property type="evidence" value="ECO:0007669"/>
    <property type="project" value="UniProtKB-SubCell"/>
</dbReference>
<reference evidence="9" key="1">
    <citation type="journal article" date="2019" name="Environ. Microbiol.">
        <title>Fungal ecological strategies reflected in gene transcription - a case study of two litter decomposers.</title>
        <authorList>
            <person name="Barbi F."/>
            <person name="Kohler A."/>
            <person name="Barry K."/>
            <person name="Baskaran P."/>
            <person name="Daum C."/>
            <person name="Fauchery L."/>
            <person name="Ihrmark K."/>
            <person name="Kuo A."/>
            <person name="LaButti K."/>
            <person name="Lipzen A."/>
            <person name="Morin E."/>
            <person name="Grigoriev I.V."/>
            <person name="Henrissat B."/>
            <person name="Lindahl B."/>
            <person name="Martin F."/>
        </authorList>
    </citation>
    <scope>NUCLEOTIDE SEQUENCE</scope>
    <source>
        <strain evidence="9">JB14</strain>
    </source>
</reference>